<name>A0A2P2QXT3_RHIMU</name>
<accession>A0A2P2QXT3</accession>
<reference evidence="1" key="1">
    <citation type="submission" date="2018-02" db="EMBL/GenBank/DDBJ databases">
        <title>Rhizophora mucronata_Transcriptome.</title>
        <authorList>
            <person name="Meera S.P."/>
            <person name="Sreeshan A."/>
            <person name="Augustine A."/>
        </authorList>
    </citation>
    <scope>NUCLEOTIDE SEQUENCE</scope>
    <source>
        <tissue evidence="1">Leaf</tissue>
    </source>
</reference>
<sequence>MTSGTRRIDFDPIKIFDGRGGGGGGAGVDIGFGVSLSLFTSLSGNCTVGLNLGGGGIGTFSGLSFLAASSCELCSETLTESEGFC</sequence>
<dbReference type="AlphaFoldDB" id="A0A2P2QXT3"/>
<proteinExistence type="predicted"/>
<dbReference type="EMBL" id="GGEC01091200">
    <property type="protein sequence ID" value="MBX71684.1"/>
    <property type="molecule type" value="Transcribed_RNA"/>
</dbReference>
<protein>
    <submittedName>
        <fullName evidence="1">Uncharacterized protein</fullName>
    </submittedName>
</protein>
<organism evidence="1">
    <name type="scientific">Rhizophora mucronata</name>
    <name type="common">Asiatic mangrove</name>
    <dbReference type="NCBI Taxonomy" id="61149"/>
    <lineage>
        <taxon>Eukaryota</taxon>
        <taxon>Viridiplantae</taxon>
        <taxon>Streptophyta</taxon>
        <taxon>Embryophyta</taxon>
        <taxon>Tracheophyta</taxon>
        <taxon>Spermatophyta</taxon>
        <taxon>Magnoliopsida</taxon>
        <taxon>eudicotyledons</taxon>
        <taxon>Gunneridae</taxon>
        <taxon>Pentapetalae</taxon>
        <taxon>rosids</taxon>
        <taxon>fabids</taxon>
        <taxon>Malpighiales</taxon>
        <taxon>Rhizophoraceae</taxon>
        <taxon>Rhizophora</taxon>
    </lineage>
</organism>
<evidence type="ECO:0000313" key="1">
    <source>
        <dbReference type="EMBL" id="MBX71684.1"/>
    </source>
</evidence>